<dbReference type="Proteomes" id="UP000007319">
    <property type="component" value="Chromosome"/>
</dbReference>
<gene>
    <name evidence="1" type="ORF">AZOBR_40006</name>
</gene>
<keyword evidence="2" id="KW-1185">Reference proteome</keyword>
<evidence type="ECO:0000313" key="1">
    <source>
        <dbReference type="EMBL" id="CCC96837.1"/>
    </source>
</evidence>
<dbReference type="EMBL" id="HE577327">
    <property type="protein sequence ID" value="CCC96837.1"/>
    <property type="molecule type" value="Genomic_DNA"/>
</dbReference>
<organism evidence="1 2">
    <name type="scientific">Azospirillum baldaniorum</name>
    <dbReference type="NCBI Taxonomy" id="1064539"/>
    <lineage>
        <taxon>Bacteria</taxon>
        <taxon>Pseudomonadati</taxon>
        <taxon>Pseudomonadota</taxon>
        <taxon>Alphaproteobacteria</taxon>
        <taxon>Rhodospirillales</taxon>
        <taxon>Azospirillaceae</taxon>
        <taxon>Azospirillum</taxon>
    </lineage>
</organism>
<sequence>MPFGSINRINSQCMQKANINTSL</sequence>
<proteinExistence type="predicted"/>
<protein>
    <submittedName>
        <fullName evidence="1">Uncharacterized protein</fullName>
    </submittedName>
</protein>
<name>A0A9P1JNU6_9PROT</name>
<dbReference type="KEGG" id="abs:AZOBR_40006"/>
<reference evidence="1 2" key="1">
    <citation type="journal article" date="2011" name="PLoS Genet.">
        <title>Azospirillum genomes reveal transition of bacteria from aquatic to terrestrial environments.</title>
        <authorList>
            <person name="Wisniewski-Dye F."/>
            <person name="Borziak K."/>
            <person name="Khalsa-Moyers G."/>
            <person name="Alexandre G."/>
            <person name="Sukharnikov L.O."/>
            <person name="Wuichet K."/>
            <person name="Hurst G.B."/>
            <person name="McDonald W.H."/>
            <person name="Robertson J.S."/>
            <person name="Barbe V."/>
            <person name="Calteau A."/>
            <person name="Rouy Z."/>
            <person name="Mangenot S."/>
            <person name="Prigent-Combaret C."/>
            <person name="Normand P."/>
            <person name="Boyer M."/>
            <person name="Siguier P."/>
            <person name="Dessaux Y."/>
            <person name="Elmerich C."/>
            <person name="Condemine G."/>
            <person name="Krishnen G."/>
            <person name="Kennedy I."/>
            <person name="Paterson A.H."/>
            <person name="Gonzalez V."/>
            <person name="Mavingui P."/>
            <person name="Zhulin I.B."/>
        </authorList>
    </citation>
    <scope>NUCLEOTIDE SEQUENCE [LARGE SCALE GENOMIC DNA]</scope>
    <source>
        <strain evidence="1 2">Sp245</strain>
    </source>
</reference>
<dbReference type="AlphaFoldDB" id="A0A9P1JNU6"/>
<evidence type="ECO:0000313" key="2">
    <source>
        <dbReference type="Proteomes" id="UP000007319"/>
    </source>
</evidence>
<accession>A0A9P1JNU6</accession>